<evidence type="ECO:0000313" key="2">
    <source>
        <dbReference type="EMBL" id="QJB04531.1"/>
    </source>
</evidence>
<dbReference type="EMBL" id="MT143884">
    <property type="protein sequence ID" value="QJB04531.1"/>
    <property type="molecule type" value="Genomic_DNA"/>
</dbReference>
<sequence>MMPSNLVRVTLDKKSEMFTVEYGEQHLPGLSELEEKELSQLNEDLIEYSDFTAAENLEDEARQQLMSKKKRLEELTEKRTQESVNWHPVDEDLVDTLLIILSPQMRHTYVENLPPQLLEKLLEPQMTFNFGTMAAAVREETKPEIPPEKEDEGPTHPRAGLEGVTSNELAVIQVLITAKPNWTEYVSVKEEDGVVYVRPHKFLGDDWGPVNAALKKAYGESTWKSKGAGDRDAHWEVEIK</sequence>
<accession>A0A6M3M9M6</accession>
<evidence type="ECO:0000256" key="1">
    <source>
        <dbReference type="SAM" id="MobiDB-lite"/>
    </source>
</evidence>
<dbReference type="AlphaFoldDB" id="A0A6M3M9M6"/>
<proteinExistence type="predicted"/>
<organism evidence="2">
    <name type="scientific">viral metagenome</name>
    <dbReference type="NCBI Taxonomy" id="1070528"/>
    <lineage>
        <taxon>unclassified sequences</taxon>
        <taxon>metagenomes</taxon>
        <taxon>organismal metagenomes</taxon>
    </lineage>
</organism>
<gene>
    <name evidence="2" type="ORF">MM171B00234_0032</name>
</gene>
<reference evidence="2" key="1">
    <citation type="submission" date="2020-03" db="EMBL/GenBank/DDBJ databases">
        <title>The deep terrestrial virosphere.</title>
        <authorList>
            <person name="Holmfeldt K."/>
            <person name="Nilsson E."/>
            <person name="Simone D."/>
            <person name="Lopez-Fernandez M."/>
            <person name="Wu X."/>
            <person name="de Brujin I."/>
            <person name="Lundin D."/>
            <person name="Andersson A."/>
            <person name="Bertilsson S."/>
            <person name="Dopson M."/>
        </authorList>
    </citation>
    <scope>NUCLEOTIDE SEQUENCE</scope>
    <source>
        <strain evidence="2">MM171B00234</strain>
    </source>
</reference>
<name>A0A6M3M9M6_9ZZZZ</name>
<feature type="compositionally biased region" description="Basic and acidic residues" evidence="1">
    <location>
        <begin position="140"/>
        <end position="155"/>
    </location>
</feature>
<feature type="region of interest" description="Disordered" evidence="1">
    <location>
        <begin position="140"/>
        <end position="161"/>
    </location>
</feature>
<protein>
    <submittedName>
        <fullName evidence="2">Uncharacterized protein</fullName>
    </submittedName>
</protein>